<keyword evidence="7 12" id="KW-1133">Transmembrane helix</keyword>
<dbReference type="SUPFAM" id="SSF143865">
    <property type="entry name" value="CorA soluble domain-like"/>
    <property type="match status" value="1"/>
</dbReference>
<reference evidence="13 14" key="1">
    <citation type="submission" date="2016-01" db="EMBL/GenBank/DDBJ databases">
        <title>Genome sequence of Oerskovia enterophila VJag, an agar and cellulose degrading bacterium.</title>
        <authorList>
            <person name="Poehlein A."/>
            <person name="Jag V."/>
            <person name="Bengelsdorf F."/>
            <person name="Duerre P."/>
            <person name="Daniel R."/>
        </authorList>
    </citation>
    <scope>NUCLEOTIDE SEQUENCE [LARGE SCALE GENOMIC DNA]</scope>
    <source>
        <strain evidence="13 14">VJag</strain>
    </source>
</reference>
<evidence type="ECO:0000256" key="6">
    <source>
        <dbReference type="ARBA" id="ARBA00022842"/>
    </source>
</evidence>
<dbReference type="RefSeq" id="WP_068709009.1">
    <property type="nucleotide sequence ID" value="NZ_JBIVFZ010000008.1"/>
</dbReference>
<dbReference type="STRING" id="43678.OJAG_25910"/>
<evidence type="ECO:0000256" key="12">
    <source>
        <dbReference type="SAM" id="Phobius"/>
    </source>
</evidence>
<evidence type="ECO:0000256" key="1">
    <source>
        <dbReference type="ARBA" id="ARBA00004651"/>
    </source>
</evidence>
<comment type="subcellular location">
    <subcellularLocation>
        <location evidence="1">Cell membrane</location>
        <topology evidence="1">Multi-pass membrane protein</topology>
    </subcellularLocation>
</comment>
<comment type="catalytic activity">
    <reaction evidence="10">
        <text>Mg(2+)(in) = Mg(2+)(out)</text>
        <dbReference type="Rhea" id="RHEA:29827"/>
        <dbReference type="ChEBI" id="CHEBI:18420"/>
    </reaction>
</comment>
<feature type="transmembrane region" description="Helical" evidence="12">
    <location>
        <begin position="329"/>
        <end position="349"/>
    </location>
</feature>
<dbReference type="PATRIC" id="fig|43678.3.peg.2709"/>
<evidence type="ECO:0000256" key="3">
    <source>
        <dbReference type="ARBA" id="ARBA00022448"/>
    </source>
</evidence>
<dbReference type="InterPro" id="IPR002523">
    <property type="entry name" value="MgTranspt_CorA/ZnTranspt_ZntB"/>
</dbReference>
<evidence type="ECO:0000256" key="4">
    <source>
        <dbReference type="ARBA" id="ARBA00022475"/>
    </source>
</evidence>
<dbReference type="OrthoDB" id="9803416at2"/>
<evidence type="ECO:0000256" key="5">
    <source>
        <dbReference type="ARBA" id="ARBA00022692"/>
    </source>
</evidence>
<evidence type="ECO:0000256" key="2">
    <source>
        <dbReference type="ARBA" id="ARBA00009765"/>
    </source>
</evidence>
<dbReference type="PANTHER" id="PTHR46494:SF1">
    <property type="entry name" value="CORA FAMILY METAL ION TRANSPORTER (EUROFUNG)"/>
    <property type="match status" value="1"/>
</dbReference>
<keyword evidence="3" id="KW-0813">Transport</keyword>
<dbReference type="SUPFAM" id="SSF144083">
    <property type="entry name" value="Magnesium transport protein CorA, transmembrane region"/>
    <property type="match status" value="1"/>
</dbReference>
<keyword evidence="9 12" id="KW-0472">Membrane</keyword>
<dbReference type="FunFam" id="1.20.58.340:FF:000004">
    <property type="entry name" value="Magnesium transport protein CorA"/>
    <property type="match status" value="1"/>
</dbReference>
<dbReference type="InterPro" id="IPR045863">
    <property type="entry name" value="CorA_TM1_TM2"/>
</dbReference>
<dbReference type="EMBL" id="LRIE01000077">
    <property type="protein sequence ID" value="KZM34785.1"/>
    <property type="molecule type" value="Genomic_DNA"/>
</dbReference>
<dbReference type="CDD" id="cd12830">
    <property type="entry name" value="MtCorA-like"/>
    <property type="match status" value="1"/>
</dbReference>
<dbReference type="Gene3D" id="1.20.58.340">
    <property type="entry name" value="Magnesium transport protein CorA, transmembrane region"/>
    <property type="match status" value="2"/>
</dbReference>
<keyword evidence="4" id="KW-1003">Cell membrane</keyword>
<dbReference type="AlphaFoldDB" id="A0A163R2G5"/>
<keyword evidence="8" id="KW-0406">Ion transport</keyword>
<proteinExistence type="inferred from homology"/>
<comment type="function">
    <text evidence="11">Mediates influx of magnesium ions. Alternates between open and closed states. Activated by low cytoplasmic Mg(2+) levels. Inactive when cytoplasmic Mg(2+) levels are high.</text>
</comment>
<evidence type="ECO:0000313" key="13">
    <source>
        <dbReference type="EMBL" id="KZM34785.1"/>
    </source>
</evidence>
<gene>
    <name evidence="13" type="primary">corA_2</name>
    <name evidence="13" type="ORF">OJAG_25910</name>
</gene>
<keyword evidence="5 12" id="KW-0812">Transmembrane</keyword>
<organism evidence="13 14">
    <name type="scientific">Oerskovia enterophila</name>
    <dbReference type="NCBI Taxonomy" id="43678"/>
    <lineage>
        <taxon>Bacteria</taxon>
        <taxon>Bacillati</taxon>
        <taxon>Actinomycetota</taxon>
        <taxon>Actinomycetes</taxon>
        <taxon>Micrococcales</taxon>
        <taxon>Cellulomonadaceae</taxon>
        <taxon>Oerskovia</taxon>
    </lineage>
</organism>
<evidence type="ECO:0000256" key="7">
    <source>
        <dbReference type="ARBA" id="ARBA00022989"/>
    </source>
</evidence>
<evidence type="ECO:0000256" key="10">
    <source>
        <dbReference type="ARBA" id="ARBA00034269"/>
    </source>
</evidence>
<dbReference type="PANTHER" id="PTHR46494">
    <property type="entry name" value="CORA FAMILY METAL ION TRANSPORTER (EUROFUNG)"/>
    <property type="match status" value="1"/>
</dbReference>
<evidence type="ECO:0000313" key="14">
    <source>
        <dbReference type="Proteomes" id="UP000076447"/>
    </source>
</evidence>
<evidence type="ECO:0000256" key="8">
    <source>
        <dbReference type="ARBA" id="ARBA00023065"/>
    </source>
</evidence>
<comment type="caution">
    <text evidence="13">The sequence shown here is derived from an EMBL/GenBank/DDBJ whole genome shotgun (WGS) entry which is preliminary data.</text>
</comment>
<comment type="similarity">
    <text evidence="2">Belongs to the CorA metal ion transporter (MIT) (TC 1.A.35) family.</text>
</comment>
<accession>A0A163R2G5</accession>
<evidence type="ECO:0000256" key="9">
    <source>
        <dbReference type="ARBA" id="ARBA00023136"/>
    </source>
</evidence>
<evidence type="ECO:0000256" key="11">
    <source>
        <dbReference type="ARBA" id="ARBA00045497"/>
    </source>
</evidence>
<dbReference type="GO" id="GO:0015087">
    <property type="term" value="F:cobalt ion transmembrane transporter activity"/>
    <property type="evidence" value="ECO:0007669"/>
    <property type="project" value="TreeGrafter"/>
</dbReference>
<dbReference type="Gene3D" id="3.30.460.20">
    <property type="entry name" value="CorA soluble domain-like"/>
    <property type="match status" value="1"/>
</dbReference>
<feature type="transmembrane region" description="Helical" evidence="12">
    <location>
        <begin position="298"/>
        <end position="317"/>
    </location>
</feature>
<dbReference type="GO" id="GO:0005886">
    <property type="term" value="C:plasma membrane"/>
    <property type="evidence" value="ECO:0007669"/>
    <property type="project" value="UniProtKB-SubCell"/>
</dbReference>
<dbReference type="InterPro" id="IPR045861">
    <property type="entry name" value="CorA_cytoplasmic_dom"/>
</dbReference>
<dbReference type="GO" id="GO:0050897">
    <property type="term" value="F:cobalt ion binding"/>
    <property type="evidence" value="ECO:0007669"/>
    <property type="project" value="TreeGrafter"/>
</dbReference>
<name>A0A163R2G5_9CELL</name>
<dbReference type="GO" id="GO:0015095">
    <property type="term" value="F:magnesium ion transmembrane transporter activity"/>
    <property type="evidence" value="ECO:0007669"/>
    <property type="project" value="TreeGrafter"/>
</dbReference>
<protein>
    <submittedName>
        <fullName evidence="13">Magnesium transport protein CorA</fullName>
    </submittedName>
</protein>
<dbReference type="Pfam" id="PF01544">
    <property type="entry name" value="CorA"/>
    <property type="match status" value="2"/>
</dbReference>
<sequence length="355" mass="39538">MTTIDSRIYVDGHRTASPPDLKDVADDLERSGGVAWIGLLDPSEDDLETVAARFGLHPLAVEDAHKGHQRAKLERYGETVFVVIRPAWYDDRAERVDIGEVHLFVGPRFVITVRHGDRLDLTAARDALEAEPEFLGRGPEAMLTAFLDAIVDGYAPVVAGLVNDIDEVEDSLFGRGNVDPALSKRIYNLLSQVIALQRAIGPLPDMVQGLLRGADRYGTGDEVQNRLRNVLDHTLRVTERIDGSRSLLENALTVHSTLVSLEQNDAMRRMSSASLAQGEESRRLAEETIDQGEQVKKISSWAAILFTPTLIAGIYGMNFDHMPELHWTWGYPFALTLMVGFGVGLWGVFKWRRWL</sequence>
<dbReference type="Proteomes" id="UP000076447">
    <property type="component" value="Unassembled WGS sequence"/>
</dbReference>
<dbReference type="GO" id="GO:0000287">
    <property type="term" value="F:magnesium ion binding"/>
    <property type="evidence" value="ECO:0007669"/>
    <property type="project" value="TreeGrafter"/>
</dbReference>
<keyword evidence="6" id="KW-0460">Magnesium</keyword>